<dbReference type="Proteomes" id="UP000662888">
    <property type="component" value="Chromosome"/>
</dbReference>
<organism evidence="1 2">
    <name type="scientific">Massilia antarctica</name>
    <dbReference type="NCBI Taxonomy" id="2765360"/>
    <lineage>
        <taxon>Bacteria</taxon>
        <taxon>Pseudomonadati</taxon>
        <taxon>Pseudomonadota</taxon>
        <taxon>Betaproteobacteria</taxon>
        <taxon>Burkholderiales</taxon>
        <taxon>Oxalobacteraceae</taxon>
        <taxon>Telluria group</taxon>
        <taxon>Massilia</taxon>
    </lineage>
</organism>
<keyword evidence="2" id="KW-1185">Reference proteome</keyword>
<proteinExistence type="predicted"/>
<dbReference type="EMBL" id="CP065053">
    <property type="protein sequence ID" value="QPI51879.1"/>
    <property type="molecule type" value="Genomic_DNA"/>
</dbReference>
<name>A0AA48WI57_9BURK</name>
<evidence type="ECO:0000313" key="1">
    <source>
        <dbReference type="EMBL" id="QPI51879.1"/>
    </source>
</evidence>
<reference evidence="1 2" key="1">
    <citation type="submission" date="2020-11" db="EMBL/GenBank/DDBJ databases">
        <authorList>
            <person name="Sun Q."/>
        </authorList>
    </citation>
    <scope>NUCLEOTIDE SEQUENCE [LARGE SCALE GENOMIC DNA]</scope>
    <source>
        <strain evidence="1 2">P8398</strain>
    </source>
</reference>
<dbReference type="RefSeq" id="WP_206091401.1">
    <property type="nucleotide sequence ID" value="NZ_CP065053.1"/>
</dbReference>
<dbReference type="SUPFAM" id="SSF52833">
    <property type="entry name" value="Thioredoxin-like"/>
    <property type="match status" value="1"/>
</dbReference>
<dbReference type="CDD" id="cd02947">
    <property type="entry name" value="TRX_family"/>
    <property type="match status" value="1"/>
</dbReference>
<dbReference type="InterPro" id="IPR036249">
    <property type="entry name" value="Thioredoxin-like_sf"/>
</dbReference>
<protein>
    <submittedName>
        <fullName evidence="1">Thioredoxin</fullName>
    </submittedName>
</protein>
<sequence>MSTACLNPWNDAAEIAVRIALPSARLVLMLGAEDWCEKCRIFRPIFDAIAMQRANQGETWIWLDLEEHGEFLGDYIPDDLPLLVAYKGAQLTHAVIAAQVSATTLEELLAQPSYIEHNALPDIRRRLMSADWAV</sequence>
<accession>A0AA48WI57</accession>
<dbReference type="Gene3D" id="3.40.30.10">
    <property type="entry name" value="Glutaredoxin"/>
    <property type="match status" value="1"/>
</dbReference>
<gene>
    <name evidence="1" type="ORF">IV454_10485</name>
</gene>
<evidence type="ECO:0000313" key="2">
    <source>
        <dbReference type="Proteomes" id="UP000662888"/>
    </source>
</evidence>